<proteinExistence type="predicted"/>
<protein>
    <submittedName>
        <fullName evidence="2">Uncharacterized protein</fullName>
    </submittedName>
</protein>
<gene>
    <name evidence="2" type="ORF">HON47_01520</name>
</gene>
<dbReference type="EMBL" id="JABJNZ010000022">
    <property type="protein sequence ID" value="MBT4870231.1"/>
    <property type="molecule type" value="Genomic_DNA"/>
</dbReference>
<name>A0A8T5GE39_9ARCH</name>
<reference evidence="2" key="1">
    <citation type="journal article" date="2021" name="ISME J.">
        <title>Mercury methylation by metabolically versatile and cosmopolitan marine bacteria.</title>
        <authorList>
            <person name="Lin H."/>
            <person name="Ascher D.B."/>
            <person name="Myung Y."/>
            <person name="Lamborg C.H."/>
            <person name="Hallam S.J."/>
            <person name="Gionfriddo C.M."/>
            <person name="Holt K.E."/>
            <person name="Moreau J.W."/>
        </authorList>
    </citation>
    <scope>NUCLEOTIDE SEQUENCE</scope>
    <source>
        <strain evidence="2">SI075_bin30</strain>
    </source>
</reference>
<accession>A0A8T5GE39</accession>
<evidence type="ECO:0000313" key="3">
    <source>
        <dbReference type="Proteomes" id="UP000722459"/>
    </source>
</evidence>
<comment type="caution">
    <text evidence="2">The sequence shown here is derived from an EMBL/GenBank/DDBJ whole genome shotgun (WGS) entry which is preliminary data.</text>
</comment>
<evidence type="ECO:0000313" key="2">
    <source>
        <dbReference type="EMBL" id="MBT4870231.1"/>
    </source>
</evidence>
<evidence type="ECO:0000256" key="1">
    <source>
        <dbReference type="SAM" id="Coils"/>
    </source>
</evidence>
<dbReference type="Proteomes" id="UP000722459">
    <property type="component" value="Unassembled WGS sequence"/>
</dbReference>
<keyword evidence="1" id="KW-0175">Coiled coil</keyword>
<sequence length="71" mass="7819">MIAIFVVLCIAFFIIGCTQSEPVSDVNQDGSELAEVDHTLDDLSNELSDIENLINESEFDLEDSGLDENLI</sequence>
<dbReference type="AlphaFoldDB" id="A0A8T5GE39"/>
<organism evidence="2 3">
    <name type="scientific">Candidatus Iainarchaeum sp</name>
    <dbReference type="NCBI Taxonomy" id="3101447"/>
    <lineage>
        <taxon>Archaea</taxon>
        <taxon>Candidatus Iainarchaeota</taxon>
        <taxon>Candidatus Iainarchaeia</taxon>
        <taxon>Candidatus Iainarchaeales</taxon>
        <taxon>Candidatus Iainarchaeaceae</taxon>
        <taxon>Candidatus Iainarchaeum</taxon>
    </lineage>
</organism>
<feature type="coiled-coil region" evidence="1">
    <location>
        <begin position="33"/>
        <end position="60"/>
    </location>
</feature>